<dbReference type="InterPro" id="IPR028081">
    <property type="entry name" value="Leu-bd"/>
</dbReference>
<proteinExistence type="inferred from homology"/>
<dbReference type="AlphaFoldDB" id="Q11AR5"/>
<dbReference type="eggNOG" id="COG0683">
    <property type="taxonomic scope" value="Bacteria"/>
</dbReference>
<accession>Q11AR5</accession>
<feature type="chain" id="PRO_5004180074" evidence="4">
    <location>
        <begin position="24"/>
        <end position="371"/>
    </location>
</feature>
<dbReference type="SUPFAM" id="SSF53822">
    <property type="entry name" value="Periplasmic binding protein-like I"/>
    <property type="match status" value="1"/>
</dbReference>
<dbReference type="Pfam" id="PF13458">
    <property type="entry name" value="Peripla_BP_6"/>
    <property type="match status" value="1"/>
</dbReference>
<dbReference type="HOGENOM" id="CLU_027128_6_2_5"/>
<evidence type="ECO:0000259" key="5">
    <source>
        <dbReference type="Pfam" id="PF13458"/>
    </source>
</evidence>
<dbReference type="OrthoDB" id="9803275at2"/>
<dbReference type="PANTHER" id="PTHR30483">
    <property type="entry name" value="LEUCINE-SPECIFIC-BINDING PROTEIN"/>
    <property type="match status" value="1"/>
</dbReference>
<keyword evidence="3" id="KW-0029">Amino-acid transport</keyword>
<dbReference type="InterPro" id="IPR051010">
    <property type="entry name" value="BCAA_transport"/>
</dbReference>
<geneLocation type="plasmid" evidence="6">
    <name>2</name>
</geneLocation>
<reference evidence="6" key="1">
    <citation type="submission" date="2006-06" db="EMBL/GenBank/DDBJ databases">
        <title>Complete sequence of Plasmid 2 of Chelativorans sp. BNC1.</title>
        <authorList>
            <consortium name="US DOE Joint Genome Institute"/>
            <person name="Copeland A."/>
            <person name="Lucas S."/>
            <person name="Lapidus A."/>
            <person name="Barry K."/>
            <person name="Detter J.C."/>
            <person name="Glavina del Rio T."/>
            <person name="Hammon N."/>
            <person name="Israni S."/>
            <person name="Dalin E."/>
            <person name="Tice H."/>
            <person name="Pitluck S."/>
            <person name="Chertkov O."/>
            <person name="Brettin T."/>
            <person name="Bruce D."/>
            <person name="Han C."/>
            <person name="Tapia R."/>
            <person name="Gilna P."/>
            <person name="Schmutz J."/>
            <person name="Larimer F."/>
            <person name="Land M."/>
            <person name="Hauser L."/>
            <person name="Kyrpides N."/>
            <person name="Mikhailova N."/>
            <person name="Richardson P."/>
        </authorList>
    </citation>
    <scope>NUCLEOTIDE SEQUENCE</scope>
    <source>
        <strain evidence="6">BNC1</strain>
        <plasmid evidence="6">2</plasmid>
    </source>
</reference>
<dbReference type="Gene3D" id="3.40.50.2300">
    <property type="match status" value="2"/>
</dbReference>
<keyword evidence="2 4" id="KW-0732">Signal</keyword>
<feature type="signal peptide" evidence="4">
    <location>
        <begin position="1"/>
        <end position="23"/>
    </location>
</feature>
<dbReference type="KEGG" id="mes:Meso_4482"/>
<organism evidence="6">
    <name type="scientific">Chelativorans sp. (strain BNC1)</name>
    <dbReference type="NCBI Taxonomy" id="266779"/>
    <lineage>
        <taxon>Bacteria</taxon>
        <taxon>Pseudomonadati</taxon>
        <taxon>Pseudomonadota</taxon>
        <taxon>Alphaproteobacteria</taxon>
        <taxon>Hyphomicrobiales</taxon>
        <taxon>Phyllobacteriaceae</taxon>
        <taxon>Chelativorans</taxon>
    </lineage>
</organism>
<comment type="similarity">
    <text evidence="1">Belongs to the leucine-binding protein family.</text>
</comment>
<dbReference type="EMBL" id="CP000391">
    <property type="protein sequence ID" value="ABG65510.1"/>
    <property type="molecule type" value="Genomic_DNA"/>
</dbReference>
<evidence type="ECO:0000256" key="4">
    <source>
        <dbReference type="SAM" id="SignalP"/>
    </source>
</evidence>
<evidence type="ECO:0000256" key="2">
    <source>
        <dbReference type="ARBA" id="ARBA00022729"/>
    </source>
</evidence>
<keyword evidence="3" id="KW-0813">Transport</keyword>
<keyword evidence="6" id="KW-0614">Plasmid</keyword>
<evidence type="ECO:0000256" key="3">
    <source>
        <dbReference type="ARBA" id="ARBA00022970"/>
    </source>
</evidence>
<evidence type="ECO:0000256" key="1">
    <source>
        <dbReference type="ARBA" id="ARBA00010062"/>
    </source>
</evidence>
<dbReference type="PANTHER" id="PTHR30483:SF6">
    <property type="entry name" value="PERIPLASMIC BINDING PROTEIN OF ABC TRANSPORTER FOR NATURAL AMINO ACIDS"/>
    <property type="match status" value="1"/>
</dbReference>
<name>Q11AR5_CHESB</name>
<evidence type="ECO:0000313" key="6">
    <source>
        <dbReference type="EMBL" id="ABG65510.1"/>
    </source>
</evidence>
<sequence length="371" mass="39606" precursor="true">MNLVIRTLSAAAMSLAVGGQAMAQDAYDIGALFPLSGHTAAFGEMYRSATSLAVEHINADKFLDKPLTVTFEDSQAQAQTAVVAMNKLVRVAQVPVVLTGFSAVSKAIAPLGERDEVLVINGGASSPDLAGLSPYFYNVIPLANDEVKTLLPYLAEEMGARKIALVYVDDPLGQAVVETLGEDAPKNGMELAGSFAISSSTSQFASIAARVRQTGADAVFLAYFGQQLISLAKQLRDAGVEVPFVGISTIGDPNFIADPAGEGTIYVSQKTDWGADDALTRRFVDGYREQFGKEPTPYDANYYNATMIVAKVIDELESDGLEVTGKAIRDKLAEIRSFRVVGGELEFHDDGTVTVPSQINLIENRAVRVVQ</sequence>
<feature type="domain" description="Leucine-binding protein" evidence="5">
    <location>
        <begin position="28"/>
        <end position="353"/>
    </location>
</feature>
<dbReference type="InterPro" id="IPR028082">
    <property type="entry name" value="Peripla_BP_I"/>
</dbReference>
<gene>
    <name evidence="6" type="ordered locus">Meso_4482</name>
</gene>
<protein>
    <submittedName>
        <fullName evidence="6">Amino acid/amide ABC transporter substrate-binding protein, HAAT family</fullName>
    </submittedName>
</protein>
<dbReference type="GO" id="GO:0006865">
    <property type="term" value="P:amino acid transport"/>
    <property type="evidence" value="ECO:0007669"/>
    <property type="project" value="UniProtKB-KW"/>
</dbReference>